<comment type="caution">
    <text evidence="2">The sequence shown here is derived from an EMBL/GenBank/DDBJ whole genome shotgun (WGS) entry which is preliminary data.</text>
</comment>
<feature type="region of interest" description="Disordered" evidence="1">
    <location>
        <begin position="551"/>
        <end position="625"/>
    </location>
</feature>
<dbReference type="Proteomes" id="UP001218188">
    <property type="component" value="Unassembled WGS sequence"/>
</dbReference>
<feature type="region of interest" description="Disordered" evidence="1">
    <location>
        <begin position="696"/>
        <end position="716"/>
    </location>
</feature>
<feature type="region of interest" description="Disordered" evidence="1">
    <location>
        <begin position="1051"/>
        <end position="1117"/>
    </location>
</feature>
<sequence>MAAKKHLVIPVALAGPVRPCRLEADQMPQEFHRCAPVGSDSALSLLSYYMNEPPRSSHRVPPSPSSSVSPPATPTPVPSLCRTVVGDSSSSPTSPTRSSAYPSTPKKSRIDQPHSNRLSALSIASLPFPLPTPPGLASDPEWEVDPFACPPYSSTSSPPPSKWSPASSTQSLAHYRSHSTDAMPKRDLHQKTFGKLKGDIASPTKLKDFFGRLSMNRSPGTSGFHFRSASASVSTNKDGDPRGKKRRPDSLMTFVDEGKEDELTEDISPRNDGADIFETSTRSSISQVFNVAEQNVCVVIPDPVRSNEDETKWKTSQVKAPVGPTTTVTAASAVSVITKYTDVTVSEDSSMISASIQSPFSGRLHVPASPSPKMRKPVPNLSPTSSNLPRSLPSPRNLINSPSKPRGIAIPPSPRTPPPHPPNRLPSPYAADSVSQVLDLGFPSPPLLADHLVPASPGRKSKIQAGNMALPSPTSRRLPQPPSSPVSPLQVQKPSSARGSVSVNQPPAVPPRSKLRPPPVKITTDFSPIRRTIVIQGDVPGQCDVSPLKIASPAHSHSSSVASLTISPMPTPPHSPSALSSKFPKHFHSTSLSSSLAISPMPTPPPLSPTSPPASAPSTFGSLPPIPTCPRPPAPEPQIDMGALRTLILQRGDHKSNEGDSDSESEDGEALKAIIQRISGDEHEHEDSLIATSPEFAWPEEPRSPPSRMSLHEPERNLASSDIEDDAVSIYSQFSSTYTFRSRSSSTRRKRSIRRNGKGGRLSRRMTAMSMMSVYSQGSFCAGDAIDLPSVPTLPWDLERGSTGGAAEEPLPDETLGEMTFEAPEYAYAFSWDDYVVHGLEGVALAGRTPIRSGADFETAIPSRLPVTKSHFPTAKDPAPDDWRALLTVQDKEKSKRRTSSNISVVGNILPNVQDPEIAVYTRHPFADASSLATNGSVGDISTTSVSSISAQALLPNRRKKTVRRVAAGAPSPPFNYQPPASSSVNLIFDAEAKNGGSPRETRSPRAAFPFVDGDDKQTRSVRSGLRGMKSRVNVLTSRLVSLTIASSRSSSSHIFPSRRGADSYDRRPHPSSAPYFEMGAASSWPSTSVSPSSSTSSASAGSAGNPPSSTSSWTPGLANRDALFLSRTATPSTAPMAI</sequence>
<dbReference type="AlphaFoldDB" id="A0AAD6T2M4"/>
<keyword evidence="3" id="KW-1185">Reference proteome</keyword>
<feature type="region of interest" description="Disordered" evidence="1">
    <location>
        <begin position="52"/>
        <end position="114"/>
    </location>
</feature>
<feature type="compositionally biased region" description="Low complexity" evidence="1">
    <location>
        <begin position="1080"/>
        <end position="1113"/>
    </location>
</feature>
<feature type="compositionally biased region" description="Basic and acidic residues" evidence="1">
    <location>
        <begin position="1060"/>
        <end position="1069"/>
    </location>
</feature>
<feature type="region of interest" description="Disordered" evidence="1">
    <location>
        <begin position="741"/>
        <end position="761"/>
    </location>
</feature>
<evidence type="ECO:0000313" key="2">
    <source>
        <dbReference type="EMBL" id="KAJ7038174.1"/>
    </source>
</evidence>
<evidence type="ECO:0000256" key="1">
    <source>
        <dbReference type="SAM" id="MobiDB-lite"/>
    </source>
</evidence>
<name>A0AAD6T2M4_9AGAR</name>
<feature type="compositionally biased region" description="Low complexity" evidence="1">
    <location>
        <begin position="88"/>
        <end position="105"/>
    </location>
</feature>
<feature type="compositionally biased region" description="Low complexity" evidence="1">
    <location>
        <begin position="379"/>
        <end position="398"/>
    </location>
</feature>
<accession>A0AAD6T2M4</accession>
<organism evidence="2 3">
    <name type="scientific">Mycena alexandri</name>
    <dbReference type="NCBI Taxonomy" id="1745969"/>
    <lineage>
        <taxon>Eukaryota</taxon>
        <taxon>Fungi</taxon>
        <taxon>Dikarya</taxon>
        <taxon>Basidiomycota</taxon>
        <taxon>Agaricomycotina</taxon>
        <taxon>Agaricomycetes</taxon>
        <taxon>Agaricomycetidae</taxon>
        <taxon>Agaricales</taxon>
        <taxon>Marasmiineae</taxon>
        <taxon>Mycenaceae</taxon>
        <taxon>Mycena</taxon>
    </lineage>
</organism>
<gene>
    <name evidence="2" type="ORF">C8F04DRAFT_371011</name>
</gene>
<feature type="compositionally biased region" description="Low complexity" evidence="1">
    <location>
        <begin position="551"/>
        <end position="563"/>
    </location>
</feature>
<feature type="region of interest" description="Disordered" evidence="1">
    <location>
        <begin position="994"/>
        <end position="1026"/>
    </location>
</feature>
<feature type="compositionally biased region" description="Pro residues" evidence="1">
    <location>
        <begin position="601"/>
        <end position="615"/>
    </location>
</feature>
<feature type="region of interest" description="Disordered" evidence="1">
    <location>
        <begin position="221"/>
        <end position="249"/>
    </location>
</feature>
<evidence type="ECO:0000313" key="3">
    <source>
        <dbReference type="Proteomes" id="UP001218188"/>
    </source>
</evidence>
<feature type="compositionally biased region" description="Low complexity" evidence="1">
    <location>
        <begin position="589"/>
        <end position="600"/>
    </location>
</feature>
<protein>
    <submittedName>
        <fullName evidence="2">Uncharacterized protein</fullName>
    </submittedName>
</protein>
<feature type="compositionally biased region" description="Basic residues" evidence="1">
    <location>
        <begin position="746"/>
        <end position="761"/>
    </location>
</feature>
<reference evidence="2" key="1">
    <citation type="submission" date="2023-03" db="EMBL/GenBank/DDBJ databases">
        <title>Massive genome expansion in bonnet fungi (Mycena s.s.) driven by repeated elements and novel gene families across ecological guilds.</title>
        <authorList>
            <consortium name="Lawrence Berkeley National Laboratory"/>
            <person name="Harder C.B."/>
            <person name="Miyauchi S."/>
            <person name="Viragh M."/>
            <person name="Kuo A."/>
            <person name="Thoen E."/>
            <person name="Andreopoulos B."/>
            <person name="Lu D."/>
            <person name="Skrede I."/>
            <person name="Drula E."/>
            <person name="Henrissat B."/>
            <person name="Morin E."/>
            <person name="Kohler A."/>
            <person name="Barry K."/>
            <person name="LaButti K."/>
            <person name="Morin E."/>
            <person name="Salamov A."/>
            <person name="Lipzen A."/>
            <person name="Mereny Z."/>
            <person name="Hegedus B."/>
            <person name="Baldrian P."/>
            <person name="Stursova M."/>
            <person name="Weitz H."/>
            <person name="Taylor A."/>
            <person name="Grigoriev I.V."/>
            <person name="Nagy L.G."/>
            <person name="Martin F."/>
            <person name="Kauserud H."/>
        </authorList>
    </citation>
    <scope>NUCLEOTIDE SEQUENCE</scope>
    <source>
        <strain evidence="2">CBHHK200</strain>
    </source>
</reference>
<proteinExistence type="predicted"/>
<dbReference type="EMBL" id="JARJCM010000033">
    <property type="protein sequence ID" value="KAJ7038174.1"/>
    <property type="molecule type" value="Genomic_DNA"/>
</dbReference>
<feature type="compositionally biased region" description="Low complexity" evidence="1">
    <location>
        <begin position="486"/>
        <end position="496"/>
    </location>
</feature>
<feature type="region of interest" description="Disordered" evidence="1">
    <location>
        <begin position="451"/>
        <end position="523"/>
    </location>
</feature>
<feature type="region of interest" description="Disordered" evidence="1">
    <location>
        <begin position="132"/>
        <end position="186"/>
    </location>
</feature>
<feature type="compositionally biased region" description="Pro residues" evidence="1">
    <location>
        <begin position="411"/>
        <end position="425"/>
    </location>
</feature>
<feature type="region of interest" description="Disordered" evidence="1">
    <location>
        <begin position="361"/>
        <end position="430"/>
    </location>
</feature>